<gene>
    <name evidence="1" type="ORF">A0O28_0041510</name>
</gene>
<reference evidence="1 2" key="1">
    <citation type="submission" date="2016-04" db="EMBL/GenBank/DDBJ databases">
        <title>Multiple horizontal gene transfer events from other fungi enriched the ability of the initially mycotrophic fungus Trichoderma (Ascomycota) to feed on dead plant biomass.</title>
        <authorList>
            <person name="Atanasova L."/>
            <person name="Chenthamara K."/>
            <person name="Zhang J."/>
            <person name="Grujic M."/>
            <person name="Henrissat B."/>
            <person name="Kuo A."/>
            <person name="Aertz A."/>
            <person name="Salamov A."/>
            <person name="Lipzen A."/>
            <person name="Labutti K."/>
            <person name="Barry K."/>
            <person name="Miao Y."/>
            <person name="Rahimi M.J."/>
            <person name="Shen Q."/>
            <person name="Grigoriev I.V."/>
            <person name="Kubicek C.P."/>
            <person name="Druzhinina I.S."/>
        </authorList>
    </citation>
    <scope>NUCLEOTIDE SEQUENCE [LARGE SCALE GENOMIC DNA]</scope>
    <source>
        <strain evidence="1 2">NJAU 4742</strain>
    </source>
</reference>
<sequence>MPSKGKNLSKLWAATQFLELPPYLFDTVLVPLVSTKAFTSLITAPQAVIDKDFCARKIPHIINTIPPPAAWTL</sequence>
<organism evidence="1 2">
    <name type="scientific">Trichoderma guizhouense</name>
    <dbReference type="NCBI Taxonomy" id="1491466"/>
    <lineage>
        <taxon>Eukaryota</taxon>
        <taxon>Fungi</taxon>
        <taxon>Dikarya</taxon>
        <taxon>Ascomycota</taxon>
        <taxon>Pezizomycotina</taxon>
        <taxon>Sordariomycetes</taxon>
        <taxon>Hypocreomycetidae</taxon>
        <taxon>Hypocreales</taxon>
        <taxon>Hypocreaceae</taxon>
        <taxon>Trichoderma</taxon>
    </lineage>
</organism>
<dbReference type="AlphaFoldDB" id="A0A1T3C860"/>
<protein>
    <submittedName>
        <fullName evidence="1">Uncharacterized protein</fullName>
    </submittedName>
</protein>
<evidence type="ECO:0000313" key="1">
    <source>
        <dbReference type="EMBL" id="OPB37239.1"/>
    </source>
</evidence>
<proteinExistence type="predicted"/>
<keyword evidence="2" id="KW-1185">Reference proteome</keyword>
<name>A0A1T3C860_9HYPO</name>
<dbReference type="Proteomes" id="UP000191004">
    <property type="component" value="Unassembled WGS sequence"/>
</dbReference>
<evidence type="ECO:0000313" key="2">
    <source>
        <dbReference type="Proteomes" id="UP000191004"/>
    </source>
</evidence>
<comment type="caution">
    <text evidence="1">The sequence shown here is derived from an EMBL/GenBank/DDBJ whole genome shotgun (WGS) entry which is preliminary data.</text>
</comment>
<dbReference type="EMBL" id="LVVK01000022">
    <property type="protein sequence ID" value="OPB37239.1"/>
    <property type="molecule type" value="Genomic_DNA"/>
</dbReference>
<accession>A0A1T3C860</accession>